<evidence type="ECO:0000313" key="1">
    <source>
        <dbReference type="EMBL" id="JAH36429.1"/>
    </source>
</evidence>
<accession>A0A0E9S4T5</accession>
<name>A0A0E9S4T5_ANGAN</name>
<protein>
    <submittedName>
        <fullName evidence="1">Uncharacterized protein</fullName>
    </submittedName>
</protein>
<dbReference type="AlphaFoldDB" id="A0A0E9S4T5"/>
<reference evidence="1" key="2">
    <citation type="journal article" date="2015" name="Fish Shellfish Immunol.">
        <title>Early steps in the European eel (Anguilla anguilla)-Vibrio vulnificus interaction in the gills: Role of the RtxA13 toxin.</title>
        <authorList>
            <person name="Callol A."/>
            <person name="Pajuelo D."/>
            <person name="Ebbesson L."/>
            <person name="Teles M."/>
            <person name="MacKenzie S."/>
            <person name="Amaro C."/>
        </authorList>
    </citation>
    <scope>NUCLEOTIDE SEQUENCE</scope>
</reference>
<organism evidence="1">
    <name type="scientific">Anguilla anguilla</name>
    <name type="common">European freshwater eel</name>
    <name type="synonym">Muraena anguilla</name>
    <dbReference type="NCBI Taxonomy" id="7936"/>
    <lineage>
        <taxon>Eukaryota</taxon>
        <taxon>Metazoa</taxon>
        <taxon>Chordata</taxon>
        <taxon>Craniata</taxon>
        <taxon>Vertebrata</taxon>
        <taxon>Euteleostomi</taxon>
        <taxon>Actinopterygii</taxon>
        <taxon>Neopterygii</taxon>
        <taxon>Teleostei</taxon>
        <taxon>Anguilliformes</taxon>
        <taxon>Anguillidae</taxon>
        <taxon>Anguilla</taxon>
    </lineage>
</organism>
<proteinExistence type="predicted"/>
<sequence>MCLFVFYLNVVICFMK</sequence>
<dbReference type="EMBL" id="GBXM01072148">
    <property type="protein sequence ID" value="JAH36429.1"/>
    <property type="molecule type" value="Transcribed_RNA"/>
</dbReference>
<reference evidence="1" key="1">
    <citation type="submission" date="2014-11" db="EMBL/GenBank/DDBJ databases">
        <authorList>
            <person name="Amaro Gonzalez C."/>
        </authorList>
    </citation>
    <scope>NUCLEOTIDE SEQUENCE</scope>
</reference>